<gene>
    <name evidence="2" type="ORF">BCL69_10885</name>
</gene>
<comment type="caution">
    <text evidence="2">The sequence shown here is derived from an EMBL/GenBank/DDBJ whole genome shotgun (WGS) entry which is preliminary data.</text>
</comment>
<evidence type="ECO:0000313" key="2">
    <source>
        <dbReference type="EMBL" id="TYP74437.1"/>
    </source>
</evidence>
<dbReference type="GO" id="GO:0016787">
    <property type="term" value="F:hydrolase activity"/>
    <property type="evidence" value="ECO:0007669"/>
    <property type="project" value="UniProtKB-KW"/>
</dbReference>
<accession>A0A5D3Y7K9</accession>
<organism evidence="2 3">
    <name type="scientific">Nitrosomonas communis</name>
    <dbReference type="NCBI Taxonomy" id="44574"/>
    <lineage>
        <taxon>Bacteria</taxon>
        <taxon>Pseudomonadati</taxon>
        <taxon>Pseudomonadota</taxon>
        <taxon>Betaproteobacteria</taxon>
        <taxon>Nitrosomonadales</taxon>
        <taxon>Nitrosomonadaceae</taxon>
        <taxon>Nitrosomonas</taxon>
    </lineage>
</organism>
<feature type="domain" description="TtsA-like Glycoside hydrolase family 108" evidence="1">
    <location>
        <begin position="8"/>
        <end position="35"/>
    </location>
</feature>
<dbReference type="Pfam" id="PF05838">
    <property type="entry name" value="Glyco_hydro_108"/>
    <property type="match status" value="1"/>
</dbReference>
<dbReference type="Gene3D" id="1.20.141.10">
    <property type="entry name" value="Chitosanase, subunit A, domain 1"/>
    <property type="match status" value="1"/>
</dbReference>
<sequence length="36" mass="4116">MVESIIYDIIRHEGSFIHHPANRGDPTKYGITAQTF</sequence>
<dbReference type="Proteomes" id="UP000324176">
    <property type="component" value="Unassembled WGS sequence"/>
</dbReference>
<protein>
    <submittedName>
        <fullName evidence="2">Glycosyl hydrolase family 108</fullName>
    </submittedName>
</protein>
<evidence type="ECO:0000313" key="3">
    <source>
        <dbReference type="Proteomes" id="UP000324176"/>
    </source>
</evidence>
<name>A0A5D3Y7K9_9PROT</name>
<dbReference type="RefSeq" id="WP_144412871.1">
    <property type="nucleotide sequence ID" value="NZ_CP011451.1"/>
</dbReference>
<dbReference type="SUPFAM" id="SSF53955">
    <property type="entry name" value="Lysozyme-like"/>
    <property type="match status" value="1"/>
</dbReference>
<dbReference type="AlphaFoldDB" id="A0A5D3Y7K9"/>
<proteinExistence type="predicted"/>
<dbReference type="EMBL" id="VNHT01000088">
    <property type="protein sequence ID" value="TYP74437.1"/>
    <property type="molecule type" value="Genomic_DNA"/>
</dbReference>
<reference evidence="2 3" key="1">
    <citation type="submission" date="2019-07" db="EMBL/GenBank/DDBJ databases">
        <title>Active sludge and wastewater microbial communities from Klosterneuburg, Austria.</title>
        <authorList>
            <person name="Wagner M."/>
        </authorList>
    </citation>
    <scope>NUCLEOTIDE SEQUENCE [LARGE SCALE GENOMIC DNA]</scope>
    <source>
        <strain evidence="2 3">Nm2</strain>
    </source>
</reference>
<keyword evidence="2" id="KW-0378">Hydrolase</keyword>
<dbReference type="InterPro" id="IPR008565">
    <property type="entry name" value="TtsA-like_GH18_dom"/>
</dbReference>
<evidence type="ECO:0000259" key="1">
    <source>
        <dbReference type="Pfam" id="PF05838"/>
    </source>
</evidence>
<dbReference type="InterPro" id="IPR023346">
    <property type="entry name" value="Lysozyme-like_dom_sf"/>
</dbReference>
<dbReference type="OrthoDB" id="9815229at2"/>